<dbReference type="EMBL" id="JBBPBF010000002">
    <property type="protein sequence ID" value="KAK7615017.1"/>
    <property type="molecule type" value="Genomic_DNA"/>
</dbReference>
<sequence length="204" mass="23413">MDTIAFASIQAVESFQFCLLTLRLEEACEADGLSLVYYTASDESALLSTRKGALTHYSQTLPLFFDPEHHRTILFLRRHWHMLFRQKRCRPFSKSPIISISTPHAPPHSASSRARFSQTAGQTGASPRWLLFPPKRGLNANPGLCSIIRQYYNIIRKRWPRIFFFFFCPTSRRRNAYAQSLLGIAAITRRSLQKCRDQADSTKA</sequence>
<keyword evidence="2" id="KW-1185">Reference proteome</keyword>
<organism evidence="1 2">
    <name type="scientific">Phyllosticta paracitricarpa</name>
    <dbReference type="NCBI Taxonomy" id="2016321"/>
    <lineage>
        <taxon>Eukaryota</taxon>
        <taxon>Fungi</taxon>
        <taxon>Dikarya</taxon>
        <taxon>Ascomycota</taxon>
        <taxon>Pezizomycotina</taxon>
        <taxon>Dothideomycetes</taxon>
        <taxon>Dothideomycetes incertae sedis</taxon>
        <taxon>Botryosphaeriales</taxon>
        <taxon>Phyllostictaceae</taxon>
        <taxon>Phyllosticta</taxon>
    </lineage>
</organism>
<protein>
    <submittedName>
        <fullName evidence="1">Uncharacterized protein</fullName>
    </submittedName>
</protein>
<dbReference type="Proteomes" id="UP001367316">
    <property type="component" value="Unassembled WGS sequence"/>
</dbReference>
<name>A0ABR1NIK6_9PEZI</name>
<gene>
    <name evidence="1" type="ORF">JOL62DRAFT_137580</name>
</gene>
<evidence type="ECO:0000313" key="2">
    <source>
        <dbReference type="Proteomes" id="UP001367316"/>
    </source>
</evidence>
<comment type="caution">
    <text evidence="1">The sequence shown here is derived from an EMBL/GenBank/DDBJ whole genome shotgun (WGS) entry which is preliminary data.</text>
</comment>
<evidence type="ECO:0000313" key="1">
    <source>
        <dbReference type="EMBL" id="KAK7615017.1"/>
    </source>
</evidence>
<proteinExistence type="predicted"/>
<accession>A0ABR1NIK6</accession>
<reference evidence="1 2" key="1">
    <citation type="submission" date="2024-04" db="EMBL/GenBank/DDBJ databases">
        <title>Phyllosticta paracitricarpa is synonymous to the EU quarantine fungus P. citricarpa based on phylogenomic analyses.</title>
        <authorList>
            <consortium name="Lawrence Berkeley National Laboratory"/>
            <person name="Van ingen-buijs V.A."/>
            <person name="Van westerhoven A.C."/>
            <person name="Haridas S."/>
            <person name="Skiadas P."/>
            <person name="Martin F."/>
            <person name="Groenewald J.Z."/>
            <person name="Crous P.W."/>
            <person name="Seidl M.F."/>
        </authorList>
    </citation>
    <scope>NUCLEOTIDE SEQUENCE [LARGE SCALE GENOMIC DNA]</scope>
    <source>
        <strain evidence="1 2">CBS 141358</strain>
    </source>
</reference>